<dbReference type="SUPFAM" id="SSF55469">
    <property type="entry name" value="FMN-dependent nitroreductase-like"/>
    <property type="match status" value="2"/>
</dbReference>
<protein>
    <submittedName>
        <fullName evidence="1">Uncharacterized protein</fullName>
    </submittedName>
</protein>
<sequence length="371" mass="40542">MGKITRRALLLGGAGLGVSGGVMGLSWVRGSNRYEDLVKRTWQSVEPVGQAFPNSHERLVAYACMAANAHNTQPWKFSVFEDRIHIAPDFNRATPVVDPEHRHLFASLGCAVENLSVAAQASGFSAPVTFQDDGCTVHLIGDEKAASRSNPRFEAISNRQCVRANYDGRSLSDADLQGLREALDDEEVSAFLVTNRAEIDQLRDLILSANSVQLKSQAFRDELKAWIRFSGREAAETRDGLYAPASGNPAVPGWLGRRIFDLVVSADGENAKYAEQIASSAGLVVLAAHRDDPIGWMQAGQSCQRFALEATARGVRYAFLNQPIEVAEMLPELQAMLGTDLRPNLLMRFGYGPTLPRSLRRSAEDVITRSG</sequence>
<gene>
    <name evidence="1" type="ORF">A3843_03995</name>
</gene>
<accession>A0A1U7JL97</accession>
<keyword evidence="2" id="KW-1185">Reference proteome</keyword>
<organism evidence="1 2">
    <name type="scientific">Pseudovibrio exalbescens</name>
    <dbReference type="NCBI Taxonomy" id="197461"/>
    <lineage>
        <taxon>Bacteria</taxon>
        <taxon>Pseudomonadati</taxon>
        <taxon>Pseudomonadota</taxon>
        <taxon>Alphaproteobacteria</taxon>
        <taxon>Hyphomicrobiales</taxon>
        <taxon>Stappiaceae</taxon>
        <taxon>Pseudovibrio</taxon>
    </lineage>
</organism>
<evidence type="ECO:0000313" key="1">
    <source>
        <dbReference type="EMBL" id="OKL45485.1"/>
    </source>
</evidence>
<dbReference type="NCBIfam" id="NF047509">
    <property type="entry name" value="Rv3131_FMN_oxido"/>
    <property type="match status" value="1"/>
</dbReference>
<dbReference type="EMBL" id="LVVZ01000005">
    <property type="protein sequence ID" value="OKL45485.1"/>
    <property type="molecule type" value="Genomic_DNA"/>
</dbReference>
<reference evidence="1 2" key="1">
    <citation type="submission" date="2016-03" db="EMBL/GenBank/DDBJ databases">
        <title>Genome sequence of Nesiotobacter sp. nov., a moderately halophilic alphaproteobacterium isolated from the Yellow Sea, China.</title>
        <authorList>
            <person name="Zhang G."/>
            <person name="Zhang R."/>
        </authorList>
    </citation>
    <scope>NUCLEOTIDE SEQUENCE [LARGE SCALE GENOMIC DNA]</scope>
    <source>
        <strain evidence="1 2">WB1-6</strain>
    </source>
</reference>
<dbReference type="AlphaFoldDB" id="A0A1U7JL97"/>
<dbReference type="RefSeq" id="WP_028480019.1">
    <property type="nucleotide sequence ID" value="NZ_LVVZ01000005.1"/>
</dbReference>
<dbReference type="Gene3D" id="3.40.109.10">
    <property type="entry name" value="NADH Oxidase"/>
    <property type="match status" value="1"/>
</dbReference>
<dbReference type="GO" id="GO:0016491">
    <property type="term" value="F:oxidoreductase activity"/>
    <property type="evidence" value="ECO:0007669"/>
    <property type="project" value="InterPro"/>
</dbReference>
<dbReference type="STRING" id="197461.A3843_03995"/>
<dbReference type="InterPro" id="IPR000415">
    <property type="entry name" value="Nitroreductase-like"/>
</dbReference>
<evidence type="ECO:0000313" key="2">
    <source>
        <dbReference type="Proteomes" id="UP000185783"/>
    </source>
</evidence>
<name>A0A1U7JL97_9HYPH</name>
<proteinExistence type="predicted"/>
<comment type="caution">
    <text evidence="1">The sequence shown here is derived from an EMBL/GenBank/DDBJ whole genome shotgun (WGS) entry which is preliminary data.</text>
</comment>
<dbReference type="Proteomes" id="UP000185783">
    <property type="component" value="Unassembled WGS sequence"/>
</dbReference>